<evidence type="ECO:0000259" key="6">
    <source>
        <dbReference type="Pfam" id="PF05199"/>
    </source>
</evidence>
<name>A0A2P7QEE0_9SPHN</name>
<dbReference type="PANTHER" id="PTHR42784:SF1">
    <property type="entry name" value="PYRANOSE 2-OXIDASE"/>
    <property type="match status" value="1"/>
</dbReference>
<evidence type="ECO:0000256" key="5">
    <source>
        <dbReference type="ARBA" id="ARBA00023002"/>
    </source>
</evidence>
<comment type="cofactor">
    <cofactor evidence="1">
        <name>FAD</name>
        <dbReference type="ChEBI" id="CHEBI:57692"/>
    </cofactor>
</comment>
<feature type="domain" description="Glucose-methanol-choline oxidoreductase C-terminal" evidence="6">
    <location>
        <begin position="3"/>
        <end position="128"/>
    </location>
</feature>
<dbReference type="OrthoDB" id="9798604at2"/>
<accession>A0A2P7QEE0</accession>
<keyword evidence="5" id="KW-0560">Oxidoreductase</keyword>
<dbReference type="InterPro" id="IPR007867">
    <property type="entry name" value="GMC_OxRtase_C"/>
</dbReference>
<dbReference type="InterPro" id="IPR051473">
    <property type="entry name" value="P2Ox-like"/>
</dbReference>
<evidence type="ECO:0000256" key="3">
    <source>
        <dbReference type="ARBA" id="ARBA00022630"/>
    </source>
</evidence>
<evidence type="ECO:0000313" key="7">
    <source>
        <dbReference type="EMBL" id="PSJ36331.1"/>
    </source>
</evidence>
<reference evidence="7 8" key="1">
    <citation type="submission" date="2018-03" db="EMBL/GenBank/DDBJ databases">
        <title>The draft genome of Sphingosinicella sp. GL-C-18.</title>
        <authorList>
            <person name="Liu L."/>
            <person name="Li L."/>
            <person name="Liang L."/>
            <person name="Zhang X."/>
            <person name="Wang T."/>
        </authorList>
    </citation>
    <scope>NUCLEOTIDE SEQUENCE [LARGE SCALE GENOMIC DNA]</scope>
    <source>
        <strain evidence="7 8">GL-C-18</strain>
    </source>
</reference>
<evidence type="ECO:0000313" key="8">
    <source>
        <dbReference type="Proteomes" id="UP000241167"/>
    </source>
</evidence>
<dbReference type="EMBL" id="PXYI01000015">
    <property type="protein sequence ID" value="PSJ36331.1"/>
    <property type="molecule type" value="Genomic_DNA"/>
</dbReference>
<dbReference type="AlphaFoldDB" id="A0A2P7QEE0"/>
<dbReference type="PANTHER" id="PTHR42784">
    <property type="entry name" value="PYRANOSE 2-OXIDASE"/>
    <property type="match status" value="1"/>
</dbReference>
<evidence type="ECO:0000256" key="1">
    <source>
        <dbReference type="ARBA" id="ARBA00001974"/>
    </source>
</evidence>
<dbReference type="GO" id="GO:0016614">
    <property type="term" value="F:oxidoreductase activity, acting on CH-OH group of donors"/>
    <property type="evidence" value="ECO:0007669"/>
    <property type="project" value="InterPro"/>
</dbReference>
<sequence>MSLTGELDALGVPRVALDWRLSEIDKRSVSVLVDTLGAEMKRLGLGHVHPAEWLGDAGELWRVDPLVSSHPIGGYHHIGTTRMAADPRRGVTTHEGRVHGLGNLYLVGSSTFPTASWANPTLTIVALALRTADRLSAAIGRAANSVPESRKIAASS</sequence>
<gene>
    <name evidence="7" type="ORF">C7I55_26965</name>
</gene>
<dbReference type="Gene3D" id="3.50.50.60">
    <property type="entry name" value="FAD/NAD(P)-binding domain"/>
    <property type="match status" value="1"/>
</dbReference>
<evidence type="ECO:0000256" key="4">
    <source>
        <dbReference type="ARBA" id="ARBA00022827"/>
    </source>
</evidence>
<dbReference type="Pfam" id="PF05199">
    <property type="entry name" value="GMC_oxred_C"/>
    <property type="match status" value="1"/>
</dbReference>
<dbReference type="InterPro" id="IPR036188">
    <property type="entry name" value="FAD/NAD-bd_sf"/>
</dbReference>
<dbReference type="Proteomes" id="UP000241167">
    <property type="component" value="Unassembled WGS sequence"/>
</dbReference>
<dbReference type="SUPFAM" id="SSF51905">
    <property type="entry name" value="FAD/NAD(P)-binding domain"/>
    <property type="match status" value="1"/>
</dbReference>
<organism evidence="7 8">
    <name type="scientific">Allosphingosinicella deserti</name>
    <dbReference type="NCBI Taxonomy" id="2116704"/>
    <lineage>
        <taxon>Bacteria</taxon>
        <taxon>Pseudomonadati</taxon>
        <taxon>Pseudomonadota</taxon>
        <taxon>Alphaproteobacteria</taxon>
        <taxon>Sphingomonadales</taxon>
        <taxon>Sphingomonadaceae</taxon>
        <taxon>Allosphingosinicella</taxon>
    </lineage>
</organism>
<keyword evidence="3" id="KW-0285">Flavoprotein</keyword>
<comment type="caution">
    <text evidence="7">The sequence shown here is derived from an EMBL/GenBank/DDBJ whole genome shotgun (WGS) entry which is preliminary data.</text>
</comment>
<keyword evidence="8" id="KW-1185">Reference proteome</keyword>
<evidence type="ECO:0000256" key="2">
    <source>
        <dbReference type="ARBA" id="ARBA00010790"/>
    </source>
</evidence>
<protein>
    <recommendedName>
        <fullName evidence="6">Glucose-methanol-choline oxidoreductase C-terminal domain-containing protein</fullName>
    </recommendedName>
</protein>
<comment type="similarity">
    <text evidence="2">Belongs to the GMC oxidoreductase family.</text>
</comment>
<keyword evidence="4" id="KW-0274">FAD</keyword>
<proteinExistence type="inferred from homology"/>